<proteinExistence type="predicted"/>
<dbReference type="Gene3D" id="1.10.3210.10">
    <property type="entry name" value="Hypothetical protein af1432"/>
    <property type="match status" value="1"/>
</dbReference>
<sequence length="144" mass="16054">MAQVSLARGISFVAHRGRLDKSGLPYVDHPGRVAERFDIVAEHVEAAAAWLHDVLEDTPITAQELLEAGILPEIVDVVRLLTRTPDVSPDEYYARIRSHPSALAVKLADIDDNTAPWRLRRLSYGTQVRLAEKYAYARRALGVD</sequence>
<organism evidence="1 2">
    <name type="scientific">Agromyces tardus</name>
    <dbReference type="NCBI Taxonomy" id="2583849"/>
    <lineage>
        <taxon>Bacteria</taxon>
        <taxon>Bacillati</taxon>
        <taxon>Actinomycetota</taxon>
        <taxon>Actinomycetes</taxon>
        <taxon>Micrococcales</taxon>
        <taxon>Microbacteriaceae</taxon>
        <taxon>Agromyces</taxon>
    </lineage>
</organism>
<name>A0A3M8AK88_9MICO</name>
<evidence type="ECO:0000313" key="2">
    <source>
        <dbReference type="Proteomes" id="UP000275048"/>
    </source>
</evidence>
<accession>A0A3M8AK88</accession>
<dbReference type="GO" id="GO:0016787">
    <property type="term" value="F:hydrolase activity"/>
    <property type="evidence" value="ECO:0007669"/>
    <property type="project" value="UniProtKB-KW"/>
</dbReference>
<dbReference type="OrthoDB" id="9802385at2"/>
<protein>
    <submittedName>
        <fullName evidence="1">Guanosine-3',5'-bis(Diphosphate) 3'-pyrophosphohydrolase</fullName>
    </submittedName>
</protein>
<comment type="caution">
    <text evidence="1">The sequence shown here is derived from an EMBL/GenBank/DDBJ whole genome shotgun (WGS) entry which is preliminary data.</text>
</comment>
<gene>
    <name evidence="1" type="ORF">EDM22_03845</name>
</gene>
<dbReference type="SUPFAM" id="SSF109604">
    <property type="entry name" value="HD-domain/PDEase-like"/>
    <property type="match status" value="1"/>
</dbReference>
<dbReference type="EMBL" id="RHHB01000003">
    <property type="protein sequence ID" value="RNB51624.1"/>
    <property type="molecule type" value="Genomic_DNA"/>
</dbReference>
<keyword evidence="1" id="KW-0378">Hydrolase</keyword>
<dbReference type="Proteomes" id="UP000275048">
    <property type="component" value="Unassembled WGS sequence"/>
</dbReference>
<dbReference type="AlphaFoldDB" id="A0A3M8AK88"/>
<evidence type="ECO:0000313" key="1">
    <source>
        <dbReference type="EMBL" id="RNB51624.1"/>
    </source>
</evidence>
<keyword evidence="2" id="KW-1185">Reference proteome</keyword>
<reference evidence="1 2" key="1">
    <citation type="submission" date="2018-10" db="EMBL/GenBank/DDBJ databases">
        <title>Isolation, diversity and antibacterial activity of antinobacteria from the wheat rhizosphere soil.</title>
        <authorList>
            <person name="Sun T."/>
        </authorList>
    </citation>
    <scope>NUCLEOTIDE SEQUENCE [LARGE SCALE GENOMIC DNA]</scope>
    <source>
        <strain evidence="1 2">SJ-23</strain>
    </source>
</reference>